<dbReference type="InterPro" id="IPR018101">
    <property type="entry name" value="Transl_elong_Ts_CS"/>
</dbReference>
<evidence type="ECO:0000256" key="2">
    <source>
        <dbReference type="ARBA" id="ARBA00016956"/>
    </source>
</evidence>
<dbReference type="PANTHER" id="PTHR11741:SF0">
    <property type="entry name" value="ELONGATION FACTOR TS, MITOCHONDRIAL"/>
    <property type="match status" value="1"/>
</dbReference>
<evidence type="ECO:0000256" key="5">
    <source>
        <dbReference type="HAMAP-Rule" id="MF_00050"/>
    </source>
</evidence>
<keyword evidence="5" id="KW-0963">Cytoplasm</keyword>
<dbReference type="Gene3D" id="3.30.479.20">
    <property type="entry name" value="Elongation factor Ts, dimerisation domain"/>
    <property type="match status" value="2"/>
</dbReference>
<dbReference type="InterPro" id="IPR036402">
    <property type="entry name" value="EF-Ts_dimer_sf"/>
</dbReference>
<dbReference type="FunFam" id="1.10.8.10:FF:000001">
    <property type="entry name" value="Elongation factor Ts"/>
    <property type="match status" value="1"/>
</dbReference>
<accession>A0A6S6U755</accession>
<dbReference type="SUPFAM" id="SSF46934">
    <property type="entry name" value="UBA-like"/>
    <property type="match status" value="1"/>
</dbReference>
<dbReference type="Pfam" id="PF00889">
    <property type="entry name" value="EF_TS"/>
    <property type="match status" value="1"/>
</dbReference>
<comment type="similarity">
    <text evidence="1 5">Belongs to the EF-Ts family.</text>
</comment>
<proteinExistence type="inferred from homology"/>
<gene>
    <name evidence="5" type="primary">tsf</name>
    <name evidence="7" type="ORF">HELGO_WM23168</name>
</gene>
<dbReference type="EMBL" id="CACVAQ010000449">
    <property type="protein sequence ID" value="CAA6828936.1"/>
    <property type="molecule type" value="Genomic_DNA"/>
</dbReference>
<keyword evidence="3 5" id="KW-0251">Elongation factor</keyword>
<evidence type="ECO:0000259" key="6">
    <source>
        <dbReference type="Pfam" id="PF00889"/>
    </source>
</evidence>
<dbReference type="InterPro" id="IPR014039">
    <property type="entry name" value="Transl_elong_EFTs/EF1B_dimer"/>
</dbReference>
<dbReference type="Gene3D" id="1.10.286.20">
    <property type="match status" value="1"/>
</dbReference>
<name>A0A6S6U755_9BACT</name>
<evidence type="ECO:0000256" key="3">
    <source>
        <dbReference type="ARBA" id="ARBA00022768"/>
    </source>
</evidence>
<organism evidence="7">
    <name type="scientific">uncultured Aureispira sp</name>
    <dbReference type="NCBI Taxonomy" id="1331704"/>
    <lineage>
        <taxon>Bacteria</taxon>
        <taxon>Pseudomonadati</taxon>
        <taxon>Bacteroidota</taxon>
        <taxon>Saprospiria</taxon>
        <taxon>Saprospirales</taxon>
        <taxon>Saprospiraceae</taxon>
        <taxon>Aureispira</taxon>
        <taxon>environmental samples</taxon>
    </lineage>
</organism>
<evidence type="ECO:0000256" key="4">
    <source>
        <dbReference type="ARBA" id="ARBA00022917"/>
    </source>
</evidence>
<dbReference type="GO" id="GO:0003746">
    <property type="term" value="F:translation elongation factor activity"/>
    <property type="evidence" value="ECO:0007669"/>
    <property type="project" value="UniProtKB-UniRule"/>
</dbReference>
<reference evidence="7" key="1">
    <citation type="submission" date="2020-01" db="EMBL/GenBank/DDBJ databases">
        <authorList>
            <person name="Meier V. D."/>
            <person name="Meier V D."/>
        </authorList>
    </citation>
    <scope>NUCLEOTIDE SEQUENCE</scope>
    <source>
        <strain evidence="7">HLG_WM_MAG_10</strain>
    </source>
</reference>
<sequence>MATVKITAKDVKALRDQTGAGMMDCKKALVEANGDMDEAISYLRKKGQKMTDKRADRDAKEGVVVAVTSDDNTKGILVRIGCETDFVAKNDDFVAFAKSVADKAMTEFVATKEDLLAVTMDGQTIADKLVERTGVIGEKIELAAYERLEAAQVVPYIHMGHKAGVIVAFNKANDSLQEAGRNVAMQIAAMHPIAVDKDGVDATMVEKEIEIGKEQARQAGKPEAMLEKIAQGKLGKFYKEKTLLNQEYVKAEKKETVKQYVQSIDKELTVTDFKHVTLG</sequence>
<dbReference type="CDD" id="cd14275">
    <property type="entry name" value="UBA_EF-Ts"/>
    <property type="match status" value="1"/>
</dbReference>
<dbReference type="GO" id="GO:0005737">
    <property type="term" value="C:cytoplasm"/>
    <property type="evidence" value="ECO:0007669"/>
    <property type="project" value="UniProtKB-SubCell"/>
</dbReference>
<evidence type="ECO:0000256" key="1">
    <source>
        <dbReference type="ARBA" id="ARBA00005532"/>
    </source>
</evidence>
<dbReference type="AlphaFoldDB" id="A0A6S6U755"/>
<feature type="domain" description="Translation elongation factor EFTs/EF1B dimerisation" evidence="6">
    <location>
        <begin position="75"/>
        <end position="279"/>
    </location>
</feature>
<protein>
    <recommendedName>
        <fullName evidence="2 5">Elongation factor Ts</fullName>
        <shortName evidence="5">EF-Ts</shortName>
    </recommendedName>
</protein>
<dbReference type="InterPro" id="IPR009060">
    <property type="entry name" value="UBA-like_sf"/>
</dbReference>
<keyword evidence="4 5" id="KW-0648">Protein biosynthesis</keyword>
<comment type="function">
    <text evidence="5">Associates with the EF-Tu.GDP complex and induces the exchange of GDP to GTP. It remains bound to the aminoacyl-tRNA.EF-Tu.GTP complex up to the GTP hydrolysis stage on the ribosome.</text>
</comment>
<evidence type="ECO:0000313" key="7">
    <source>
        <dbReference type="EMBL" id="CAA6828936.1"/>
    </source>
</evidence>
<dbReference type="InterPro" id="IPR001816">
    <property type="entry name" value="Transl_elong_EFTs/EF1B"/>
</dbReference>
<dbReference type="PROSITE" id="PS01126">
    <property type="entry name" value="EF_TS_1"/>
    <property type="match status" value="1"/>
</dbReference>
<dbReference type="HAMAP" id="MF_00050">
    <property type="entry name" value="EF_Ts"/>
    <property type="match status" value="1"/>
</dbReference>
<dbReference type="SUPFAM" id="SSF54713">
    <property type="entry name" value="Elongation factor Ts (EF-Ts), dimerisation domain"/>
    <property type="match status" value="1"/>
</dbReference>
<dbReference type="Gene3D" id="1.10.8.10">
    <property type="entry name" value="DNA helicase RuvA subunit, C-terminal domain"/>
    <property type="match status" value="1"/>
</dbReference>
<comment type="subcellular location">
    <subcellularLocation>
        <location evidence="5">Cytoplasm</location>
    </subcellularLocation>
</comment>
<dbReference type="NCBIfam" id="TIGR00116">
    <property type="entry name" value="tsf"/>
    <property type="match status" value="1"/>
</dbReference>
<dbReference type="PANTHER" id="PTHR11741">
    <property type="entry name" value="ELONGATION FACTOR TS"/>
    <property type="match status" value="1"/>
</dbReference>
<feature type="region of interest" description="Involved in Mg(2+) ion dislocation from EF-Tu" evidence="5">
    <location>
        <begin position="84"/>
        <end position="87"/>
    </location>
</feature>